<comment type="caution">
    <text evidence="1">The sequence shown here is derived from an EMBL/GenBank/DDBJ whole genome shotgun (WGS) entry which is preliminary data.</text>
</comment>
<evidence type="ECO:0000313" key="1">
    <source>
        <dbReference type="EMBL" id="OPJ66674.1"/>
    </source>
</evidence>
<name>A0A1V4J3N8_PATFA</name>
<gene>
    <name evidence="1" type="ORF">AV530_016690</name>
</gene>
<dbReference type="OrthoDB" id="3156807at2759"/>
<reference evidence="1 2" key="1">
    <citation type="submission" date="2016-02" db="EMBL/GenBank/DDBJ databases">
        <title>Band-tailed pigeon sequencing and assembly.</title>
        <authorList>
            <person name="Soares A.E."/>
            <person name="Novak B.J."/>
            <person name="Rice E.S."/>
            <person name="O'Connell B."/>
            <person name="Chang D."/>
            <person name="Weber S."/>
            <person name="Shapiro B."/>
        </authorList>
    </citation>
    <scope>NUCLEOTIDE SEQUENCE [LARGE SCALE GENOMIC DNA]</scope>
    <source>
        <strain evidence="1">BTP2013</strain>
        <tissue evidence="1">Blood</tissue>
    </source>
</reference>
<evidence type="ECO:0000313" key="2">
    <source>
        <dbReference type="Proteomes" id="UP000190648"/>
    </source>
</evidence>
<dbReference type="Proteomes" id="UP000190648">
    <property type="component" value="Unassembled WGS sequence"/>
</dbReference>
<keyword evidence="2" id="KW-1185">Reference proteome</keyword>
<dbReference type="PANTHER" id="PTHR21529:SF4">
    <property type="entry name" value="TPR AND ANKYRIN REPEAT-CONTAINING PROTEIN 1"/>
    <property type="match status" value="1"/>
</dbReference>
<organism evidence="1 2">
    <name type="scientific">Patagioenas fasciata monilis</name>
    <dbReference type="NCBI Taxonomy" id="372326"/>
    <lineage>
        <taxon>Eukaryota</taxon>
        <taxon>Metazoa</taxon>
        <taxon>Chordata</taxon>
        <taxon>Craniata</taxon>
        <taxon>Vertebrata</taxon>
        <taxon>Euteleostomi</taxon>
        <taxon>Archelosauria</taxon>
        <taxon>Archosauria</taxon>
        <taxon>Dinosauria</taxon>
        <taxon>Saurischia</taxon>
        <taxon>Theropoda</taxon>
        <taxon>Coelurosauria</taxon>
        <taxon>Aves</taxon>
        <taxon>Neognathae</taxon>
        <taxon>Neoaves</taxon>
        <taxon>Columbimorphae</taxon>
        <taxon>Columbiformes</taxon>
        <taxon>Columbidae</taxon>
        <taxon>Patagioenas</taxon>
    </lineage>
</organism>
<dbReference type="STRING" id="372326.A0A1V4J3N8"/>
<proteinExistence type="predicted"/>
<dbReference type="EMBL" id="LSYS01009367">
    <property type="protein sequence ID" value="OPJ66674.1"/>
    <property type="molecule type" value="Genomic_DNA"/>
</dbReference>
<dbReference type="AlphaFoldDB" id="A0A1V4J3N8"/>
<dbReference type="InterPro" id="IPR039904">
    <property type="entry name" value="TRANK1"/>
</dbReference>
<protein>
    <submittedName>
        <fullName evidence="1">Uncharacterized protein</fullName>
    </submittedName>
</protein>
<sequence>MVIEHCGLTLTQLGALHQASGVPVLLQYYFPESFDRLPEDWGLFDGRKPTVLGTLNVSGLSVLLGSHKKKTPPVEFGACQYIIVGSVSGKQNAK</sequence>
<accession>A0A1V4J3N8</accession>
<dbReference type="PANTHER" id="PTHR21529">
    <property type="entry name" value="MAMMARY TURMOR VIRUS RECEPTOR HOMOLOG 1, 2 MTVR1, 2"/>
    <property type="match status" value="1"/>
</dbReference>